<feature type="compositionally biased region" description="Polar residues" evidence="1">
    <location>
        <begin position="67"/>
        <end position="84"/>
    </location>
</feature>
<evidence type="ECO:0000256" key="1">
    <source>
        <dbReference type="SAM" id="MobiDB-lite"/>
    </source>
</evidence>
<accession>A0A067LSX7</accession>
<proteinExistence type="predicted"/>
<evidence type="ECO:0008006" key="5">
    <source>
        <dbReference type="Google" id="ProtNLM"/>
    </source>
</evidence>
<feature type="signal peptide" evidence="2">
    <location>
        <begin position="1"/>
        <end position="16"/>
    </location>
</feature>
<protein>
    <recommendedName>
        <fullName evidence="5">Secreted protein</fullName>
    </recommendedName>
</protein>
<keyword evidence="2" id="KW-0732">Signal</keyword>
<dbReference type="EMBL" id="KL198150">
    <property type="protein sequence ID" value="KDQ06184.1"/>
    <property type="molecule type" value="Genomic_DNA"/>
</dbReference>
<dbReference type="InParanoid" id="A0A067LSX7"/>
<keyword evidence="4" id="KW-1185">Reference proteome</keyword>
<name>A0A067LSX7_BOTB1</name>
<organism evidence="3 4">
    <name type="scientific">Botryobasidium botryosum (strain FD-172 SS1)</name>
    <dbReference type="NCBI Taxonomy" id="930990"/>
    <lineage>
        <taxon>Eukaryota</taxon>
        <taxon>Fungi</taxon>
        <taxon>Dikarya</taxon>
        <taxon>Basidiomycota</taxon>
        <taxon>Agaricomycotina</taxon>
        <taxon>Agaricomycetes</taxon>
        <taxon>Cantharellales</taxon>
        <taxon>Botryobasidiaceae</taxon>
        <taxon>Botryobasidium</taxon>
    </lineage>
</organism>
<feature type="chain" id="PRO_5001640712" description="Secreted protein" evidence="2">
    <location>
        <begin position="17"/>
        <end position="84"/>
    </location>
</feature>
<gene>
    <name evidence="3" type="ORF">BOTBODRAFT_39776</name>
</gene>
<reference evidence="4" key="1">
    <citation type="journal article" date="2014" name="Proc. Natl. Acad. Sci. U.S.A.">
        <title>Extensive sampling of basidiomycete genomes demonstrates inadequacy of the white-rot/brown-rot paradigm for wood decay fungi.</title>
        <authorList>
            <person name="Riley R."/>
            <person name="Salamov A.A."/>
            <person name="Brown D.W."/>
            <person name="Nagy L.G."/>
            <person name="Floudas D."/>
            <person name="Held B.W."/>
            <person name="Levasseur A."/>
            <person name="Lombard V."/>
            <person name="Morin E."/>
            <person name="Otillar R."/>
            <person name="Lindquist E.A."/>
            <person name="Sun H."/>
            <person name="LaButti K.M."/>
            <person name="Schmutz J."/>
            <person name="Jabbour D."/>
            <person name="Luo H."/>
            <person name="Baker S.E."/>
            <person name="Pisabarro A.G."/>
            <person name="Walton J.D."/>
            <person name="Blanchette R.A."/>
            <person name="Henrissat B."/>
            <person name="Martin F."/>
            <person name="Cullen D."/>
            <person name="Hibbett D.S."/>
            <person name="Grigoriev I.V."/>
        </authorList>
    </citation>
    <scope>NUCLEOTIDE SEQUENCE [LARGE SCALE GENOMIC DNA]</scope>
    <source>
        <strain evidence="4">FD-172 SS1</strain>
    </source>
</reference>
<feature type="region of interest" description="Disordered" evidence="1">
    <location>
        <begin position="64"/>
        <end position="84"/>
    </location>
</feature>
<evidence type="ECO:0000313" key="4">
    <source>
        <dbReference type="Proteomes" id="UP000027195"/>
    </source>
</evidence>
<dbReference type="HOGENOM" id="CLU_2527143_0_0_1"/>
<dbReference type="Proteomes" id="UP000027195">
    <property type="component" value="Unassembled WGS sequence"/>
</dbReference>
<sequence length="84" mass="9557">MRDAPFFFILVLPARAHLLTILPRISSLRQPVYNLPSYKSSTLYFQDQRACPLCLPRPSSPFDTLGHDTTNSRAAQSQLKFSDM</sequence>
<evidence type="ECO:0000256" key="2">
    <source>
        <dbReference type="SAM" id="SignalP"/>
    </source>
</evidence>
<evidence type="ECO:0000313" key="3">
    <source>
        <dbReference type="EMBL" id="KDQ06184.1"/>
    </source>
</evidence>
<dbReference type="AlphaFoldDB" id="A0A067LSX7"/>